<feature type="region of interest" description="Disordered" evidence="2">
    <location>
        <begin position="265"/>
        <end position="287"/>
    </location>
</feature>
<keyword evidence="1" id="KW-0862">Zinc</keyword>
<dbReference type="Proteomes" id="UP001396898">
    <property type="component" value="Unassembled WGS sequence"/>
</dbReference>
<feature type="domain" description="C2H2-type" evidence="3">
    <location>
        <begin position="333"/>
        <end position="363"/>
    </location>
</feature>
<feature type="region of interest" description="Disordered" evidence="2">
    <location>
        <begin position="83"/>
        <end position="192"/>
    </location>
</feature>
<feature type="compositionally biased region" description="Low complexity" evidence="2">
    <location>
        <begin position="272"/>
        <end position="287"/>
    </location>
</feature>
<evidence type="ECO:0000256" key="1">
    <source>
        <dbReference type="PROSITE-ProRule" id="PRU00042"/>
    </source>
</evidence>
<feature type="domain" description="C2H2-type" evidence="3">
    <location>
        <begin position="290"/>
        <end position="318"/>
    </location>
</feature>
<organism evidence="4 5">
    <name type="scientific">Apiospora marii</name>
    <dbReference type="NCBI Taxonomy" id="335849"/>
    <lineage>
        <taxon>Eukaryota</taxon>
        <taxon>Fungi</taxon>
        <taxon>Dikarya</taxon>
        <taxon>Ascomycota</taxon>
        <taxon>Pezizomycotina</taxon>
        <taxon>Sordariomycetes</taxon>
        <taxon>Xylariomycetidae</taxon>
        <taxon>Amphisphaeriales</taxon>
        <taxon>Apiosporaceae</taxon>
        <taxon>Apiospora</taxon>
    </lineage>
</organism>
<dbReference type="InterPro" id="IPR013087">
    <property type="entry name" value="Znf_C2H2_type"/>
</dbReference>
<dbReference type="PROSITE" id="PS50157">
    <property type="entry name" value="ZINC_FINGER_C2H2_2"/>
    <property type="match status" value="2"/>
</dbReference>
<reference evidence="4 5" key="1">
    <citation type="submission" date="2023-01" db="EMBL/GenBank/DDBJ databases">
        <title>Analysis of 21 Apiospora genomes using comparative genomics revels a genus with tremendous synthesis potential of carbohydrate active enzymes and secondary metabolites.</title>
        <authorList>
            <person name="Sorensen T."/>
        </authorList>
    </citation>
    <scope>NUCLEOTIDE SEQUENCE [LARGE SCALE GENOMIC DNA]</scope>
    <source>
        <strain evidence="4 5">CBS 20057</strain>
    </source>
</reference>
<feature type="compositionally biased region" description="Polar residues" evidence="2">
    <location>
        <begin position="116"/>
        <end position="134"/>
    </location>
</feature>
<dbReference type="PROSITE" id="PS00028">
    <property type="entry name" value="ZINC_FINGER_C2H2_1"/>
    <property type="match status" value="2"/>
</dbReference>
<dbReference type="Gene3D" id="3.30.160.60">
    <property type="entry name" value="Classic Zinc Finger"/>
    <property type="match status" value="1"/>
</dbReference>
<dbReference type="SMART" id="SM00355">
    <property type="entry name" value="ZnF_C2H2"/>
    <property type="match status" value="2"/>
</dbReference>
<protein>
    <recommendedName>
        <fullName evidence="3">C2H2-type domain-containing protein</fullName>
    </recommendedName>
</protein>
<evidence type="ECO:0000259" key="3">
    <source>
        <dbReference type="PROSITE" id="PS50157"/>
    </source>
</evidence>
<proteinExistence type="predicted"/>
<sequence length="412" mass="45551">MAYDQADEHIRPMVIPCTHPACLGCDRCLGSLPYPQRDKNDNFIVDYGMQHPPTAVNNNHQHTQQPVEDLLLQVNPVDMPPQAHLSQATATSPNTHTFSSYPHLPNTSHHHLPSHTLGSLQMDGSSPSPTQTLDPTYTLGPSPTPLPSSMSGSWHQLESSSSQEYEPSGMYGSSHLLEPSDAFPSDLHTLEGPHTYQSAQDFQFAREFVAWNTVGTSPDPSTLPNSITTTAYDDPIVAANLNLPLENDLRLVDPRLAGPTQVNVAASRHETATTSSDTASPSTTTSPSRYQCDDCLFSYETQGQLQRHRSEKHQAYTAKGKVQQQNKSQLRPYKCKIEGCPKDFPKQWKLNAHHRNIHNPESKHNKLKNQKDVPCHGCGRIWGTGLSLRDHHSRSPSCRVQQDGDGSGQGRQ</sequence>
<accession>A0ABR1SIX7</accession>
<comment type="caution">
    <text evidence="4">The sequence shown here is derived from an EMBL/GenBank/DDBJ whole genome shotgun (WGS) entry which is preliminary data.</text>
</comment>
<keyword evidence="1" id="KW-0863">Zinc-finger</keyword>
<keyword evidence="5" id="KW-1185">Reference proteome</keyword>
<dbReference type="SUPFAM" id="SSF57667">
    <property type="entry name" value="beta-beta-alpha zinc fingers"/>
    <property type="match status" value="1"/>
</dbReference>
<feature type="compositionally biased region" description="Polar residues" evidence="2">
    <location>
        <begin position="84"/>
        <end position="100"/>
    </location>
</feature>
<feature type="region of interest" description="Disordered" evidence="2">
    <location>
        <begin position="306"/>
        <end position="327"/>
    </location>
</feature>
<feature type="compositionally biased region" description="Polar residues" evidence="2">
    <location>
        <begin position="154"/>
        <end position="165"/>
    </location>
</feature>
<keyword evidence="1" id="KW-0479">Metal-binding</keyword>
<feature type="region of interest" description="Disordered" evidence="2">
    <location>
        <begin position="389"/>
        <end position="412"/>
    </location>
</feature>
<name>A0ABR1SIX7_9PEZI</name>
<evidence type="ECO:0000313" key="4">
    <source>
        <dbReference type="EMBL" id="KAK8033680.1"/>
    </source>
</evidence>
<evidence type="ECO:0000256" key="2">
    <source>
        <dbReference type="SAM" id="MobiDB-lite"/>
    </source>
</evidence>
<dbReference type="InterPro" id="IPR036236">
    <property type="entry name" value="Znf_C2H2_sf"/>
</dbReference>
<feature type="compositionally biased region" description="Low complexity" evidence="2">
    <location>
        <begin position="135"/>
        <end position="153"/>
    </location>
</feature>
<evidence type="ECO:0000313" key="5">
    <source>
        <dbReference type="Proteomes" id="UP001396898"/>
    </source>
</evidence>
<gene>
    <name evidence="4" type="ORF">PG991_003078</name>
</gene>
<dbReference type="EMBL" id="JAQQWI010000006">
    <property type="protein sequence ID" value="KAK8033680.1"/>
    <property type="molecule type" value="Genomic_DNA"/>
</dbReference>